<evidence type="ECO:0000313" key="3">
    <source>
        <dbReference type="Proteomes" id="UP000297951"/>
    </source>
</evidence>
<feature type="domain" description="HTH cro/C1-type" evidence="1">
    <location>
        <begin position="16"/>
        <end position="70"/>
    </location>
</feature>
<sequence>MNKQLLTPRQALAQEVRVWMSRAGMKQSELAELLGVSLGAASRKYNGSSVFTFEELLAIAGHMDISLGELLGAGILNARIPKSEVLVGNGKGQKNAPVGFIPNGASYEVALVDSELKTQSNRV</sequence>
<dbReference type="Proteomes" id="UP000297951">
    <property type="component" value="Unassembled WGS sequence"/>
</dbReference>
<dbReference type="CDD" id="cd00093">
    <property type="entry name" value="HTH_XRE"/>
    <property type="match status" value="1"/>
</dbReference>
<name>A0A4Y9F7H9_9MICC</name>
<dbReference type="SUPFAM" id="SSF47413">
    <property type="entry name" value="lambda repressor-like DNA-binding domains"/>
    <property type="match status" value="1"/>
</dbReference>
<dbReference type="EMBL" id="SPQC01000004">
    <property type="protein sequence ID" value="TFU23835.1"/>
    <property type="molecule type" value="Genomic_DNA"/>
</dbReference>
<dbReference type="SMART" id="SM00530">
    <property type="entry name" value="HTH_XRE"/>
    <property type="match status" value="1"/>
</dbReference>
<dbReference type="InterPro" id="IPR010982">
    <property type="entry name" value="Lambda_DNA-bd_dom_sf"/>
</dbReference>
<dbReference type="RefSeq" id="WP_135011254.1">
    <property type="nucleotide sequence ID" value="NZ_JADGLK010000004.1"/>
</dbReference>
<dbReference type="InterPro" id="IPR001387">
    <property type="entry name" value="Cro/C1-type_HTH"/>
</dbReference>
<protein>
    <submittedName>
        <fullName evidence="2">XRE family transcriptional regulator</fullName>
    </submittedName>
</protein>
<organism evidence="2 3">
    <name type="scientific">Rothia nasimurium</name>
    <dbReference type="NCBI Taxonomy" id="85336"/>
    <lineage>
        <taxon>Bacteria</taxon>
        <taxon>Bacillati</taxon>
        <taxon>Actinomycetota</taxon>
        <taxon>Actinomycetes</taxon>
        <taxon>Micrococcales</taxon>
        <taxon>Micrococcaceae</taxon>
        <taxon>Rothia</taxon>
    </lineage>
</organism>
<evidence type="ECO:0000259" key="1">
    <source>
        <dbReference type="PROSITE" id="PS50943"/>
    </source>
</evidence>
<dbReference type="PROSITE" id="PS50943">
    <property type="entry name" value="HTH_CROC1"/>
    <property type="match status" value="1"/>
</dbReference>
<evidence type="ECO:0000313" key="2">
    <source>
        <dbReference type="EMBL" id="TFU23835.1"/>
    </source>
</evidence>
<reference evidence="2 3" key="1">
    <citation type="submission" date="2019-03" db="EMBL/GenBank/DDBJ databases">
        <title>Diversity of the mouse oral microbiome.</title>
        <authorList>
            <person name="Joseph S."/>
            <person name="Aduse-Opoku J."/>
            <person name="Curtis M."/>
            <person name="Wade W."/>
            <person name="Hashim A."/>
        </authorList>
    </citation>
    <scope>NUCLEOTIDE SEQUENCE [LARGE SCALE GENOMIC DNA]</scope>
    <source>
        <strain evidence="3">irhom_31</strain>
    </source>
</reference>
<proteinExistence type="predicted"/>
<gene>
    <name evidence="2" type="ORF">E4U03_01635</name>
</gene>
<dbReference type="Pfam" id="PF13443">
    <property type="entry name" value="HTH_26"/>
    <property type="match status" value="1"/>
</dbReference>
<accession>A0A4Y9F7H9</accession>
<dbReference type="OrthoDB" id="4880423at2"/>
<comment type="caution">
    <text evidence="2">The sequence shown here is derived from an EMBL/GenBank/DDBJ whole genome shotgun (WGS) entry which is preliminary data.</text>
</comment>
<dbReference type="Gene3D" id="1.10.260.40">
    <property type="entry name" value="lambda repressor-like DNA-binding domains"/>
    <property type="match status" value="1"/>
</dbReference>
<dbReference type="GO" id="GO:0003677">
    <property type="term" value="F:DNA binding"/>
    <property type="evidence" value="ECO:0007669"/>
    <property type="project" value="InterPro"/>
</dbReference>
<dbReference type="AlphaFoldDB" id="A0A4Y9F7H9"/>